<dbReference type="InterPro" id="IPR043128">
    <property type="entry name" value="Rev_trsase/Diguanyl_cyclase"/>
</dbReference>
<dbReference type="GO" id="GO:0003676">
    <property type="term" value="F:nucleic acid binding"/>
    <property type="evidence" value="ECO:0007669"/>
    <property type="project" value="InterPro"/>
</dbReference>
<keyword evidence="2" id="KW-0808">Transferase</keyword>
<dbReference type="AlphaFoldDB" id="A0A146LR17"/>
<evidence type="ECO:0000259" key="1">
    <source>
        <dbReference type="PROSITE" id="PS50878"/>
    </source>
</evidence>
<proteinExistence type="predicted"/>
<dbReference type="InterPro" id="IPR012337">
    <property type="entry name" value="RNaseH-like_sf"/>
</dbReference>
<feature type="domain" description="Reverse transcriptase" evidence="1">
    <location>
        <begin position="1"/>
        <end position="107"/>
    </location>
</feature>
<dbReference type="GO" id="GO:0003964">
    <property type="term" value="F:RNA-directed DNA polymerase activity"/>
    <property type="evidence" value="ECO:0007669"/>
    <property type="project" value="UniProtKB-KW"/>
</dbReference>
<dbReference type="InterPro" id="IPR036397">
    <property type="entry name" value="RNaseH_sf"/>
</dbReference>
<gene>
    <name evidence="2" type="primary">pol_61</name>
    <name evidence="2" type="ORF">g.79110</name>
</gene>
<dbReference type="PROSITE" id="PS50878">
    <property type="entry name" value="RT_POL"/>
    <property type="match status" value="1"/>
</dbReference>
<organism evidence="2">
    <name type="scientific">Lygus hesperus</name>
    <name type="common">Western plant bug</name>
    <dbReference type="NCBI Taxonomy" id="30085"/>
    <lineage>
        <taxon>Eukaryota</taxon>
        <taxon>Metazoa</taxon>
        <taxon>Ecdysozoa</taxon>
        <taxon>Arthropoda</taxon>
        <taxon>Hexapoda</taxon>
        <taxon>Insecta</taxon>
        <taxon>Pterygota</taxon>
        <taxon>Neoptera</taxon>
        <taxon>Paraneoptera</taxon>
        <taxon>Hemiptera</taxon>
        <taxon>Heteroptera</taxon>
        <taxon>Panheteroptera</taxon>
        <taxon>Cimicomorpha</taxon>
        <taxon>Miridae</taxon>
        <taxon>Mirini</taxon>
        <taxon>Lygus</taxon>
    </lineage>
</organism>
<dbReference type="SUPFAM" id="SSF56672">
    <property type="entry name" value="DNA/RNA polymerases"/>
    <property type="match status" value="1"/>
</dbReference>
<dbReference type="GO" id="GO:0042575">
    <property type="term" value="C:DNA polymerase complex"/>
    <property type="evidence" value="ECO:0007669"/>
    <property type="project" value="UniProtKB-ARBA"/>
</dbReference>
<feature type="non-terminal residue" evidence="2">
    <location>
        <position position="384"/>
    </location>
</feature>
<evidence type="ECO:0000313" key="2">
    <source>
        <dbReference type="EMBL" id="JAQ10258.1"/>
    </source>
</evidence>
<reference evidence="2" key="1">
    <citation type="journal article" date="2016" name="Gigascience">
        <title>De novo construction of an expanded transcriptome assembly for the western tarnished plant bug, Lygus hesperus.</title>
        <authorList>
            <person name="Tassone E.E."/>
            <person name="Geib S.M."/>
            <person name="Hall B."/>
            <person name="Fabrick J.A."/>
            <person name="Brent C.S."/>
            <person name="Hull J.J."/>
        </authorList>
    </citation>
    <scope>NUCLEOTIDE SEQUENCE</scope>
</reference>
<dbReference type="PANTHER" id="PTHR33481:SF1">
    <property type="entry name" value="ENDONUCLEASE_EXONUCLEASE_PHOSPHATASE DOMAIN-CONTAINING PROTEIN-RELATED"/>
    <property type="match status" value="1"/>
</dbReference>
<dbReference type="Gene3D" id="3.30.420.10">
    <property type="entry name" value="Ribonuclease H-like superfamily/Ribonuclease H"/>
    <property type="match status" value="1"/>
</dbReference>
<dbReference type="Pfam" id="PF00078">
    <property type="entry name" value="RVT_1"/>
    <property type="match status" value="1"/>
</dbReference>
<name>A0A146LR17_LYGHE</name>
<dbReference type="EMBL" id="GDHC01008371">
    <property type="protein sequence ID" value="JAQ10258.1"/>
    <property type="molecule type" value="Transcribed_RNA"/>
</dbReference>
<dbReference type="PANTHER" id="PTHR33481">
    <property type="entry name" value="REVERSE TRANSCRIPTASE"/>
    <property type="match status" value="1"/>
</dbReference>
<accession>A0A146LR17</accession>
<dbReference type="Gene3D" id="3.30.70.270">
    <property type="match status" value="1"/>
</dbReference>
<dbReference type="InterPro" id="IPR043502">
    <property type="entry name" value="DNA/RNA_pol_sf"/>
</dbReference>
<sequence>MLFNLYIAHVHEIGQDNDVTISSYADDIRILSHDKDFSNNIKKMEQHLQTLLTTLSNLNLRVNFEKTKAVSFFDSLAAHERASAAIQIGGQPEIKISESHKYLGVYLDMKLNGIRHTNYVIERCNRDINAMKMTKGTSWGNHPTTQNNLYRGVILPKMRYAMHIYAMGHKKNAGKLQITQNKALRQILGAVKTTPIPSMHSLTNTLYMPAMIQLTTDQNILRMTCRDPLIREQNSALCRNNYAHASHLAIIRERYMHVTDVAYNNNVIMHSQLNNQYRAPLTRNYAAIEKIPNILSKKNTQPAELKAATLLHINTKYEGYIKIYTDGSKIANGSAASAYFCEQHKAGEGFRINSLCSNFTAEVFAVYMGLQHLVNYHTDQSHSN</sequence>
<protein>
    <submittedName>
        <fullName evidence="2">RNA-directed DNA polymerase from mobile element jockey</fullName>
    </submittedName>
</protein>
<keyword evidence="2" id="KW-0548">Nucleotidyltransferase</keyword>
<dbReference type="SUPFAM" id="SSF53098">
    <property type="entry name" value="Ribonuclease H-like"/>
    <property type="match status" value="1"/>
</dbReference>
<dbReference type="InterPro" id="IPR000477">
    <property type="entry name" value="RT_dom"/>
</dbReference>
<keyword evidence="2" id="KW-0695">RNA-directed DNA polymerase</keyword>